<dbReference type="AlphaFoldDB" id="A0A4Q9GMF1"/>
<evidence type="ECO:0000313" key="3">
    <source>
        <dbReference type="EMBL" id="TBN51888.1"/>
    </source>
</evidence>
<protein>
    <submittedName>
        <fullName evidence="3">Histidine phosphatase family protein</fullName>
    </submittedName>
</protein>
<dbReference type="EMBL" id="SIUB01000006">
    <property type="protein sequence ID" value="TBN51888.1"/>
    <property type="molecule type" value="Genomic_DNA"/>
</dbReference>
<evidence type="ECO:0000313" key="4">
    <source>
        <dbReference type="Proteomes" id="UP000291613"/>
    </source>
</evidence>
<dbReference type="Proteomes" id="UP000291613">
    <property type="component" value="Unassembled WGS sequence"/>
</dbReference>
<dbReference type="InterPro" id="IPR013078">
    <property type="entry name" value="His_Pase_superF_clade-1"/>
</dbReference>
<sequence>MGATIHLVRHGTHDLVAKTLCGRREGVGLGEAGRSEARAVAKRLAGASLTAVYSSPLERTQETAAIIGEACALPVIVEDALIEIDFGAWAGLTFSELDQDPSWREWNADRGRAAVPGGESMAHAQLRVATWLRTIGQRHAGESVAAVSHGDVIKSGVAHILGLPLHFYDRFDIAPGSITTLHIGGEGMKVSALNEVAHE</sequence>
<dbReference type="InterPro" id="IPR050275">
    <property type="entry name" value="PGM_Phosphatase"/>
</dbReference>
<proteinExistence type="predicted"/>
<organism evidence="3 4">
    <name type="scientific">Hansschlegelia quercus</name>
    <dbReference type="NCBI Taxonomy" id="2528245"/>
    <lineage>
        <taxon>Bacteria</taxon>
        <taxon>Pseudomonadati</taxon>
        <taxon>Pseudomonadota</taxon>
        <taxon>Alphaproteobacteria</taxon>
        <taxon>Hyphomicrobiales</taxon>
        <taxon>Methylopilaceae</taxon>
        <taxon>Hansschlegelia</taxon>
    </lineage>
</organism>
<comment type="caution">
    <text evidence="3">The sequence shown here is derived from an EMBL/GenBank/DDBJ whole genome shotgun (WGS) entry which is preliminary data.</text>
</comment>
<dbReference type="Gene3D" id="3.40.50.1240">
    <property type="entry name" value="Phosphoglycerate mutase-like"/>
    <property type="match status" value="1"/>
</dbReference>
<evidence type="ECO:0000256" key="1">
    <source>
        <dbReference type="PIRSR" id="PIRSR613078-1"/>
    </source>
</evidence>
<feature type="active site" description="Tele-phosphohistidine intermediate" evidence="1">
    <location>
        <position position="10"/>
    </location>
</feature>
<evidence type="ECO:0000256" key="2">
    <source>
        <dbReference type="PIRSR" id="PIRSR613078-2"/>
    </source>
</evidence>
<name>A0A4Q9GMF1_9HYPH</name>
<feature type="binding site" evidence="2">
    <location>
        <position position="59"/>
    </location>
    <ligand>
        <name>substrate</name>
    </ligand>
</feature>
<dbReference type="GO" id="GO:0005737">
    <property type="term" value="C:cytoplasm"/>
    <property type="evidence" value="ECO:0007669"/>
    <property type="project" value="TreeGrafter"/>
</dbReference>
<accession>A0A4Q9GMF1</accession>
<dbReference type="OrthoDB" id="9783269at2"/>
<dbReference type="PANTHER" id="PTHR48100">
    <property type="entry name" value="BROAD-SPECIFICITY PHOSPHATASE YOR283W-RELATED"/>
    <property type="match status" value="1"/>
</dbReference>
<dbReference type="Pfam" id="PF00300">
    <property type="entry name" value="His_Phos_1"/>
    <property type="match status" value="1"/>
</dbReference>
<reference evidence="3 4" key="1">
    <citation type="submission" date="2019-02" db="EMBL/GenBank/DDBJ databases">
        <title>Hansschlegelia quercus sp. nov., a novel methylotrophic bacterium from buds of oak (Quercus robur L.).</title>
        <authorList>
            <person name="Agafonova N.V."/>
            <person name="Kaparullina E.N."/>
            <person name="Grouzdev D.S."/>
            <person name="Doronina N.V."/>
        </authorList>
    </citation>
    <scope>NUCLEOTIDE SEQUENCE [LARGE SCALE GENOMIC DNA]</scope>
    <source>
        <strain evidence="3 4">Dub</strain>
    </source>
</reference>
<dbReference type="SMART" id="SM00855">
    <property type="entry name" value="PGAM"/>
    <property type="match status" value="1"/>
</dbReference>
<dbReference type="InterPro" id="IPR029033">
    <property type="entry name" value="His_PPase_superfam"/>
</dbReference>
<feature type="active site" description="Proton donor/acceptor" evidence="1">
    <location>
        <position position="83"/>
    </location>
</feature>
<dbReference type="SUPFAM" id="SSF53254">
    <property type="entry name" value="Phosphoglycerate mutase-like"/>
    <property type="match status" value="1"/>
</dbReference>
<dbReference type="PANTHER" id="PTHR48100:SF2">
    <property type="entry name" value="CONSERVED PROTEIN"/>
    <property type="match status" value="1"/>
</dbReference>
<dbReference type="GO" id="GO:0016791">
    <property type="term" value="F:phosphatase activity"/>
    <property type="evidence" value="ECO:0007669"/>
    <property type="project" value="TreeGrafter"/>
</dbReference>
<gene>
    <name evidence="3" type="ORF">EYR15_12770</name>
</gene>
<dbReference type="CDD" id="cd07067">
    <property type="entry name" value="HP_PGM_like"/>
    <property type="match status" value="1"/>
</dbReference>
<keyword evidence="4" id="KW-1185">Reference proteome</keyword>